<protein>
    <submittedName>
        <fullName evidence="3">Uncharacterized protein</fullName>
    </submittedName>
</protein>
<proteinExistence type="inferred from homology"/>
<evidence type="ECO:0000313" key="3">
    <source>
        <dbReference type="EMBL" id="KAH0551970.1"/>
    </source>
</evidence>
<dbReference type="SUPFAM" id="SSF55895">
    <property type="entry name" value="Ribonuclease Rh-like"/>
    <property type="match status" value="1"/>
</dbReference>
<evidence type="ECO:0000313" key="4">
    <source>
        <dbReference type="Proteomes" id="UP000826195"/>
    </source>
</evidence>
<dbReference type="PANTHER" id="PTHR11240:SF22">
    <property type="entry name" value="RIBONUCLEASE T2"/>
    <property type="match status" value="1"/>
</dbReference>
<name>A0AAV7IJR5_COTGL</name>
<keyword evidence="4" id="KW-1185">Reference proteome</keyword>
<dbReference type="EMBL" id="JAHXZJ010001492">
    <property type="protein sequence ID" value="KAH0551970.1"/>
    <property type="molecule type" value="Genomic_DNA"/>
</dbReference>
<gene>
    <name evidence="3" type="ORF">KQX54_003588</name>
</gene>
<dbReference type="InterPro" id="IPR036430">
    <property type="entry name" value="RNase_T2-like_sf"/>
</dbReference>
<dbReference type="Pfam" id="PF00445">
    <property type="entry name" value="Ribonuclease_T2"/>
    <property type="match status" value="1"/>
</dbReference>
<dbReference type="PANTHER" id="PTHR11240">
    <property type="entry name" value="RIBONUCLEASE T2"/>
    <property type="match status" value="1"/>
</dbReference>
<dbReference type="Gene3D" id="3.90.730.10">
    <property type="entry name" value="Ribonuclease T2-like"/>
    <property type="match status" value="1"/>
</dbReference>
<dbReference type="GO" id="GO:0033897">
    <property type="term" value="F:ribonuclease T2 activity"/>
    <property type="evidence" value="ECO:0007669"/>
    <property type="project" value="InterPro"/>
</dbReference>
<organism evidence="3 4">
    <name type="scientific">Cotesia glomerata</name>
    <name type="common">Lepidopteran parasitic wasp</name>
    <name type="synonym">Apanteles glomeratus</name>
    <dbReference type="NCBI Taxonomy" id="32391"/>
    <lineage>
        <taxon>Eukaryota</taxon>
        <taxon>Metazoa</taxon>
        <taxon>Ecdysozoa</taxon>
        <taxon>Arthropoda</taxon>
        <taxon>Hexapoda</taxon>
        <taxon>Insecta</taxon>
        <taxon>Pterygota</taxon>
        <taxon>Neoptera</taxon>
        <taxon>Endopterygota</taxon>
        <taxon>Hymenoptera</taxon>
        <taxon>Apocrita</taxon>
        <taxon>Ichneumonoidea</taxon>
        <taxon>Braconidae</taxon>
        <taxon>Microgastrinae</taxon>
        <taxon>Cotesia</taxon>
    </lineage>
</organism>
<comment type="caution">
    <text evidence="3">The sequence shown here is derived from an EMBL/GenBank/DDBJ whole genome shotgun (WGS) entry which is preliminary data.</text>
</comment>
<dbReference type="GO" id="GO:0005576">
    <property type="term" value="C:extracellular region"/>
    <property type="evidence" value="ECO:0007669"/>
    <property type="project" value="TreeGrafter"/>
</dbReference>
<evidence type="ECO:0000256" key="2">
    <source>
        <dbReference type="RuleBase" id="RU004328"/>
    </source>
</evidence>
<accession>A0AAV7IJR5</accession>
<evidence type="ECO:0000256" key="1">
    <source>
        <dbReference type="ARBA" id="ARBA00007469"/>
    </source>
</evidence>
<sequence length="247" mass="28972">MWDTKITLDDDNGYYYLIQDTYPAECPQGDLDRCYVPKYPWIVRLFSFIFEDNIDFECKAGEFFSPKDEAHFDFSSLSSIKNEIVDKWGIDRVSKYSNENEVLARYWKQFGRCSVFFKGIDSGLKFYQKSLELFDKYNMDTILRQSNITPGKSYTYQEISEAASKGIGGKHVKMTCVSSYGNKPRKQILDNIGFYMDKNFNPTNPTDIESPSDRFFTCDRERVILYQGLMDYVDKERQRIGSIRPIF</sequence>
<dbReference type="GO" id="GO:0006401">
    <property type="term" value="P:RNA catabolic process"/>
    <property type="evidence" value="ECO:0007669"/>
    <property type="project" value="TreeGrafter"/>
</dbReference>
<comment type="similarity">
    <text evidence="1 2">Belongs to the RNase T2 family.</text>
</comment>
<dbReference type="InterPro" id="IPR001568">
    <property type="entry name" value="RNase_T2-like"/>
</dbReference>
<dbReference type="AlphaFoldDB" id="A0AAV7IJR5"/>
<dbReference type="GO" id="GO:0003723">
    <property type="term" value="F:RNA binding"/>
    <property type="evidence" value="ECO:0007669"/>
    <property type="project" value="InterPro"/>
</dbReference>
<dbReference type="Proteomes" id="UP000826195">
    <property type="component" value="Unassembled WGS sequence"/>
</dbReference>
<reference evidence="3 4" key="1">
    <citation type="journal article" date="2021" name="J. Hered.">
        <title>A chromosome-level genome assembly of the parasitoid wasp, Cotesia glomerata (Hymenoptera: Braconidae).</title>
        <authorList>
            <person name="Pinto B.J."/>
            <person name="Weis J.J."/>
            <person name="Gamble T."/>
            <person name="Ode P.J."/>
            <person name="Paul R."/>
            <person name="Zaspel J.M."/>
        </authorList>
    </citation>
    <scope>NUCLEOTIDE SEQUENCE [LARGE SCALE GENOMIC DNA]</scope>
    <source>
        <strain evidence="3">CgM1</strain>
    </source>
</reference>